<dbReference type="GO" id="GO:0043565">
    <property type="term" value="F:sequence-specific DNA binding"/>
    <property type="evidence" value="ECO:0007669"/>
    <property type="project" value="InterPro"/>
</dbReference>
<evidence type="ECO:0000259" key="4">
    <source>
        <dbReference type="PROSITE" id="PS01124"/>
    </source>
</evidence>
<dbReference type="InterPro" id="IPR009057">
    <property type="entry name" value="Homeodomain-like_sf"/>
</dbReference>
<dbReference type="EMBL" id="NMUL01000021">
    <property type="protein sequence ID" value="OXM66078.1"/>
    <property type="molecule type" value="Genomic_DNA"/>
</dbReference>
<name>A0A229T4F9_9PSEU</name>
<reference evidence="6" key="1">
    <citation type="submission" date="2017-07" db="EMBL/GenBank/DDBJ databases">
        <title>Comparative genome mining reveals phylogenetic distribution patterns of secondary metabolites in Amycolatopsis.</title>
        <authorList>
            <person name="Adamek M."/>
            <person name="Alanjary M."/>
            <person name="Sales-Ortells H."/>
            <person name="Goodfellow M."/>
            <person name="Bull A.T."/>
            <person name="Kalinowski J."/>
            <person name="Ziemert N."/>
        </authorList>
    </citation>
    <scope>NUCLEOTIDE SEQUENCE [LARGE SCALE GENOMIC DNA]</scope>
    <source>
        <strain evidence="6">H5</strain>
    </source>
</reference>
<sequence length="244" mass="26469">MWERFGDPLTLDDLADAAFVSRFYFSRVFKDATGTSPGRFLSAIRLAEAKNYLLRTSLSAGHISTMVGYNSVGTFTSRFGRSVGMSPARYRYHSESGAPGAFVPAPRSPERRGELRGRLEPVAVVRPYRVYVGLFGTSIAQGLPVSCAVMEGPGDYRLPGVPDGTWFVRAAAVATTDVDPRPWARRPLGVGECGPVLVRGGGCDGECALRIRPMELTDLPILLFLPELDCRDVPCTLRLPVVSG</sequence>
<keyword evidence="1" id="KW-0805">Transcription regulation</keyword>
<keyword evidence="3" id="KW-0804">Transcription</keyword>
<evidence type="ECO:0000256" key="3">
    <source>
        <dbReference type="ARBA" id="ARBA00023163"/>
    </source>
</evidence>
<dbReference type="AlphaFoldDB" id="A0A229T4F9"/>
<keyword evidence="2" id="KW-0238">DNA-binding</keyword>
<dbReference type="InterPro" id="IPR018060">
    <property type="entry name" value="HTH_AraC"/>
</dbReference>
<keyword evidence="6" id="KW-1185">Reference proteome</keyword>
<evidence type="ECO:0000256" key="1">
    <source>
        <dbReference type="ARBA" id="ARBA00023015"/>
    </source>
</evidence>
<dbReference type="PROSITE" id="PS01124">
    <property type="entry name" value="HTH_ARAC_FAMILY_2"/>
    <property type="match status" value="1"/>
</dbReference>
<evidence type="ECO:0000313" key="6">
    <source>
        <dbReference type="Proteomes" id="UP000215199"/>
    </source>
</evidence>
<evidence type="ECO:0000313" key="5">
    <source>
        <dbReference type="EMBL" id="OXM66078.1"/>
    </source>
</evidence>
<comment type="caution">
    <text evidence="5">The sequence shown here is derived from an EMBL/GenBank/DDBJ whole genome shotgun (WGS) entry which is preliminary data.</text>
</comment>
<dbReference type="GO" id="GO:0003700">
    <property type="term" value="F:DNA-binding transcription factor activity"/>
    <property type="evidence" value="ECO:0007669"/>
    <property type="project" value="InterPro"/>
</dbReference>
<dbReference type="SMART" id="SM00342">
    <property type="entry name" value="HTH_ARAC"/>
    <property type="match status" value="1"/>
</dbReference>
<dbReference type="Proteomes" id="UP000215199">
    <property type="component" value="Unassembled WGS sequence"/>
</dbReference>
<protein>
    <submittedName>
        <fullName evidence="5">AraC family transcriptional regulator</fullName>
    </submittedName>
</protein>
<accession>A0A229T4F9</accession>
<organism evidence="5 6">
    <name type="scientific">Amycolatopsis vastitatis</name>
    <dbReference type="NCBI Taxonomy" id="1905142"/>
    <lineage>
        <taxon>Bacteria</taxon>
        <taxon>Bacillati</taxon>
        <taxon>Actinomycetota</taxon>
        <taxon>Actinomycetes</taxon>
        <taxon>Pseudonocardiales</taxon>
        <taxon>Pseudonocardiaceae</taxon>
        <taxon>Amycolatopsis</taxon>
    </lineage>
</organism>
<dbReference type="Gene3D" id="1.10.10.60">
    <property type="entry name" value="Homeodomain-like"/>
    <property type="match status" value="2"/>
</dbReference>
<dbReference type="Pfam" id="PF12833">
    <property type="entry name" value="HTH_18"/>
    <property type="match status" value="1"/>
</dbReference>
<evidence type="ECO:0000256" key="2">
    <source>
        <dbReference type="ARBA" id="ARBA00023125"/>
    </source>
</evidence>
<dbReference type="OrthoDB" id="9816011at2"/>
<dbReference type="PANTHER" id="PTHR43280">
    <property type="entry name" value="ARAC-FAMILY TRANSCRIPTIONAL REGULATOR"/>
    <property type="match status" value="1"/>
</dbReference>
<dbReference type="PANTHER" id="PTHR43280:SF28">
    <property type="entry name" value="HTH-TYPE TRANSCRIPTIONAL ACTIVATOR RHAS"/>
    <property type="match status" value="1"/>
</dbReference>
<proteinExistence type="predicted"/>
<gene>
    <name evidence="5" type="ORF">CF165_21230</name>
</gene>
<dbReference type="SUPFAM" id="SSF46689">
    <property type="entry name" value="Homeodomain-like"/>
    <property type="match status" value="2"/>
</dbReference>
<feature type="domain" description="HTH araC/xylS-type" evidence="4">
    <location>
        <begin position="1"/>
        <end position="93"/>
    </location>
</feature>